<name>A0AAD9FM81_PAPLA</name>
<keyword evidence="5" id="KW-0560">Oxidoreductase</keyword>
<comment type="similarity">
    <text evidence="2">Belongs to the zinc-containing alcohol dehydrogenase family.</text>
</comment>
<dbReference type="Proteomes" id="UP001182556">
    <property type="component" value="Unassembled WGS sequence"/>
</dbReference>
<dbReference type="InterPro" id="IPR013149">
    <property type="entry name" value="ADH-like_C"/>
</dbReference>
<dbReference type="Pfam" id="PF08240">
    <property type="entry name" value="ADH_N"/>
    <property type="match status" value="1"/>
</dbReference>
<keyword evidence="4" id="KW-0862">Zinc</keyword>
<evidence type="ECO:0000313" key="8">
    <source>
        <dbReference type="Proteomes" id="UP001182556"/>
    </source>
</evidence>
<sequence length="388" mass="41354">MTSANGKTTQTAIVCHGGLDLRVEEREIPVPQDGEVQIQVGVSGLCGSDAHYYNHGANGIFKIREPLVLGHEAGGVITALGPNQPAGSTLKVGDRVAMEVGVMCGECKWCKTGRYNLCPKMRFRSSAKTFPHLDGTMREYMTNDARLCYKLPDTVSMDVAALAEPLSVVLHAWRKANLKPGCRVLILGAGAVGLLACALARASGATTVVAVDIEQAKLDFAERMGWTTGTYALPKGPRVSGLEALEVAKQGWEGLKASTAVTRVEGLQDGFDAVFECTGVESCMQLAPMAAAPGTKVLFVGMGTANLVLPTGVSLLREVDLIGVFRYCNTYPEAIALLGSGSLGDVGQMVSQRYPLERAHEAFEDMKRGRDKDGRPVIKPMVGNLEVK</sequence>
<protein>
    <submittedName>
        <fullName evidence="7">Xylitol dehydrogenase</fullName>
    </submittedName>
</protein>
<evidence type="ECO:0000256" key="5">
    <source>
        <dbReference type="ARBA" id="ARBA00023002"/>
    </source>
</evidence>
<comment type="caution">
    <text evidence="7">The sequence shown here is derived from an EMBL/GenBank/DDBJ whole genome shotgun (WGS) entry which is preliminary data.</text>
</comment>
<dbReference type="EMBL" id="JAODAN010000010">
    <property type="protein sequence ID" value="KAK1921599.1"/>
    <property type="molecule type" value="Genomic_DNA"/>
</dbReference>
<dbReference type="SUPFAM" id="SSF50129">
    <property type="entry name" value="GroES-like"/>
    <property type="match status" value="1"/>
</dbReference>
<dbReference type="InterPro" id="IPR020843">
    <property type="entry name" value="ER"/>
</dbReference>
<feature type="domain" description="Enoyl reductase (ER)" evidence="6">
    <location>
        <begin position="18"/>
        <end position="378"/>
    </location>
</feature>
<dbReference type="InterPro" id="IPR013154">
    <property type="entry name" value="ADH-like_N"/>
</dbReference>
<dbReference type="GO" id="GO:0046872">
    <property type="term" value="F:metal ion binding"/>
    <property type="evidence" value="ECO:0007669"/>
    <property type="project" value="UniProtKB-KW"/>
</dbReference>
<dbReference type="SMART" id="SM00829">
    <property type="entry name" value="PKS_ER"/>
    <property type="match status" value="1"/>
</dbReference>
<dbReference type="AlphaFoldDB" id="A0AAD9FM81"/>
<dbReference type="Pfam" id="PF00107">
    <property type="entry name" value="ADH_zinc_N"/>
    <property type="match status" value="1"/>
</dbReference>
<comment type="cofactor">
    <cofactor evidence="1">
        <name>Zn(2+)</name>
        <dbReference type="ChEBI" id="CHEBI:29105"/>
    </cofactor>
</comment>
<evidence type="ECO:0000256" key="3">
    <source>
        <dbReference type="ARBA" id="ARBA00022723"/>
    </source>
</evidence>
<dbReference type="SUPFAM" id="SSF51735">
    <property type="entry name" value="NAD(P)-binding Rossmann-fold domains"/>
    <property type="match status" value="1"/>
</dbReference>
<evidence type="ECO:0000256" key="1">
    <source>
        <dbReference type="ARBA" id="ARBA00001947"/>
    </source>
</evidence>
<evidence type="ECO:0000256" key="2">
    <source>
        <dbReference type="ARBA" id="ARBA00008072"/>
    </source>
</evidence>
<keyword evidence="3" id="KW-0479">Metal-binding</keyword>
<organism evidence="7 8">
    <name type="scientific">Papiliotrema laurentii</name>
    <name type="common">Cryptococcus laurentii</name>
    <dbReference type="NCBI Taxonomy" id="5418"/>
    <lineage>
        <taxon>Eukaryota</taxon>
        <taxon>Fungi</taxon>
        <taxon>Dikarya</taxon>
        <taxon>Basidiomycota</taxon>
        <taxon>Agaricomycotina</taxon>
        <taxon>Tremellomycetes</taxon>
        <taxon>Tremellales</taxon>
        <taxon>Rhynchogastremaceae</taxon>
        <taxon>Papiliotrema</taxon>
    </lineage>
</organism>
<evidence type="ECO:0000313" key="7">
    <source>
        <dbReference type="EMBL" id="KAK1921599.1"/>
    </source>
</evidence>
<reference evidence="7" key="1">
    <citation type="submission" date="2023-02" db="EMBL/GenBank/DDBJ databases">
        <title>Identification and recombinant expression of a fungal hydrolase from Papiliotrema laurentii that hydrolyzes apple cutin and clears colloidal polyester polyurethane.</title>
        <authorList>
            <consortium name="DOE Joint Genome Institute"/>
            <person name="Roman V.A."/>
            <person name="Bojanowski C."/>
            <person name="Crable B.R."/>
            <person name="Wagner D.N."/>
            <person name="Hung C.S."/>
            <person name="Nadeau L.J."/>
            <person name="Schratz L."/>
            <person name="Haridas S."/>
            <person name="Pangilinan J."/>
            <person name="Lipzen A."/>
            <person name="Na H."/>
            <person name="Yan M."/>
            <person name="Ng V."/>
            <person name="Grigoriev I.V."/>
            <person name="Spatafora J.W."/>
            <person name="Barlow D."/>
            <person name="Biffinger J."/>
            <person name="Kelley-Loughnane N."/>
            <person name="Varaljay V.A."/>
            <person name="Crookes-Goodson W.J."/>
        </authorList>
    </citation>
    <scope>NUCLEOTIDE SEQUENCE</scope>
    <source>
        <strain evidence="7">5307AH</strain>
    </source>
</reference>
<gene>
    <name evidence="7" type="ORF">DB88DRAFT_498536</name>
</gene>
<dbReference type="CDD" id="cd05285">
    <property type="entry name" value="sorbitol_DH"/>
    <property type="match status" value="1"/>
</dbReference>
<evidence type="ECO:0000256" key="4">
    <source>
        <dbReference type="ARBA" id="ARBA00022833"/>
    </source>
</evidence>
<dbReference type="Gene3D" id="3.40.50.720">
    <property type="entry name" value="NAD(P)-binding Rossmann-like Domain"/>
    <property type="match status" value="1"/>
</dbReference>
<evidence type="ECO:0000259" key="6">
    <source>
        <dbReference type="SMART" id="SM00829"/>
    </source>
</evidence>
<accession>A0AAD9FM81</accession>
<dbReference type="InterPro" id="IPR011032">
    <property type="entry name" value="GroES-like_sf"/>
</dbReference>
<proteinExistence type="inferred from homology"/>
<dbReference type="Gene3D" id="3.90.180.10">
    <property type="entry name" value="Medium-chain alcohol dehydrogenases, catalytic domain"/>
    <property type="match status" value="1"/>
</dbReference>
<dbReference type="GO" id="GO:0003939">
    <property type="term" value="F:L-iditol 2-dehydrogenase (NAD+) activity"/>
    <property type="evidence" value="ECO:0007669"/>
    <property type="project" value="TreeGrafter"/>
</dbReference>
<dbReference type="InterPro" id="IPR045306">
    <property type="entry name" value="SDH-like"/>
</dbReference>
<dbReference type="InterPro" id="IPR036291">
    <property type="entry name" value="NAD(P)-bd_dom_sf"/>
</dbReference>
<keyword evidence="8" id="KW-1185">Reference proteome</keyword>
<dbReference type="PANTHER" id="PTHR43161:SF25">
    <property type="entry name" value="ALCOHOL DEHYDROGENASE, PUTATIVE (AFU_ORTHOLOGUE AFUA_1G14390)-RELATED"/>
    <property type="match status" value="1"/>
</dbReference>
<dbReference type="GO" id="GO:0006062">
    <property type="term" value="P:sorbitol catabolic process"/>
    <property type="evidence" value="ECO:0007669"/>
    <property type="project" value="TreeGrafter"/>
</dbReference>
<dbReference type="PANTHER" id="PTHR43161">
    <property type="entry name" value="SORBITOL DEHYDROGENASE"/>
    <property type="match status" value="1"/>
</dbReference>